<dbReference type="SUPFAM" id="SSF141255">
    <property type="entry name" value="YccV-like"/>
    <property type="match status" value="1"/>
</dbReference>
<keyword evidence="4" id="KW-1185">Reference proteome</keyword>
<dbReference type="NCBIfam" id="TIGR02097">
    <property type="entry name" value="yccV"/>
    <property type="match status" value="1"/>
</dbReference>
<dbReference type="EMBL" id="JBHLSW010000003">
    <property type="protein sequence ID" value="MFC0633325.1"/>
    <property type="molecule type" value="Genomic_DNA"/>
</dbReference>
<organism evidence="3 4">
    <name type="scientific">Brevundimonas balnearis</name>
    <dbReference type="NCBI Taxonomy" id="1572858"/>
    <lineage>
        <taxon>Bacteria</taxon>
        <taxon>Pseudomonadati</taxon>
        <taxon>Pseudomonadota</taxon>
        <taxon>Alphaproteobacteria</taxon>
        <taxon>Caulobacterales</taxon>
        <taxon>Caulobacteraceae</taxon>
        <taxon>Brevundimonas</taxon>
    </lineage>
</organism>
<keyword evidence="3" id="KW-0346">Stress response</keyword>
<evidence type="ECO:0000259" key="2">
    <source>
        <dbReference type="SMART" id="SM00992"/>
    </source>
</evidence>
<evidence type="ECO:0000313" key="4">
    <source>
        <dbReference type="Proteomes" id="UP001589906"/>
    </source>
</evidence>
<sequence>MTQARSAKFSLGQIVRQRDQAFIGVVLDVDPAYDGPLDVLGPLQRDQPFYRVLAAGPDGGFIAYAAEEALEPQPGAGGLGPADEARWFTVDAEGRHAPRDQVLH</sequence>
<dbReference type="InterPro" id="IPR011722">
    <property type="entry name" value="Hemimethylated_DNA-bd_dom"/>
</dbReference>
<name>A0ABV6R126_9CAUL</name>
<proteinExistence type="predicted"/>
<dbReference type="Pfam" id="PF08755">
    <property type="entry name" value="YccV-like"/>
    <property type="match status" value="1"/>
</dbReference>
<dbReference type="Proteomes" id="UP001589906">
    <property type="component" value="Unassembled WGS sequence"/>
</dbReference>
<gene>
    <name evidence="3" type="primary">hspQ</name>
    <name evidence="3" type="ORF">ACFFGE_05450</name>
</gene>
<evidence type="ECO:0000313" key="3">
    <source>
        <dbReference type="EMBL" id="MFC0633325.1"/>
    </source>
</evidence>
<evidence type="ECO:0000256" key="1">
    <source>
        <dbReference type="NCBIfam" id="TIGR02097"/>
    </source>
</evidence>
<dbReference type="InterPro" id="IPR036623">
    <property type="entry name" value="Hemimethylated_DNA-bd_sf"/>
</dbReference>
<dbReference type="RefSeq" id="WP_376835073.1">
    <property type="nucleotide sequence ID" value="NZ_JBHLSW010000003.1"/>
</dbReference>
<feature type="domain" description="Hemimethylated DNA-binding" evidence="2">
    <location>
        <begin position="6"/>
        <end position="99"/>
    </location>
</feature>
<comment type="caution">
    <text evidence="3">The sequence shown here is derived from an EMBL/GenBank/DDBJ whole genome shotgun (WGS) entry which is preliminary data.</text>
</comment>
<accession>A0ABV6R126</accession>
<reference evidence="3 4" key="1">
    <citation type="submission" date="2024-09" db="EMBL/GenBank/DDBJ databases">
        <authorList>
            <person name="Sun Q."/>
            <person name="Mori K."/>
        </authorList>
    </citation>
    <scope>NUCLEOTIDE SEQUENCE [LARGE SCALE GENOMIC DNA]</scope>
    <source>
        <strain evidence="3 4">NCAIM B.02621</strain>
    </source>
</reference>
<protein>
    <recommendedName>
        <fullName evidence="1">Heat shock protein HspQ</fullName>
    </recommendedName>
</protein>
<dbReference type="SMART" id="SM00992">
    <property type="entry name" value="YccV-like"/>
    <property type="match status" value="1"/>
</dbReference>
<dbReference type="Gene3D" id="2.30.30.390">
    <property type="entry name" value="Hemimethylated DNA-binding domain"/>
    <property type="match status" value="1"/>
</dbReference>